<organism evidence="1 2">
    <name type="scientific">Eumeta variegata</name>
    <name type="common">Bagworm moth</name>
    <name type="synonym">Eumeta japonica</name>
    <dbReference type="NCBI Taxonomy" id="151549"/>
    <lineage>
        <taxon>Eukaryota</taxon>
        <taxon>Metazoa</taxon>
        <taxon>Ecdysozoa</taxon>
        <taxon>Arthropoda</taxon>
        <taxon>Hexapoda</taxon>
        <taxon>Insecta</taxon>
        <taxon>Pterygota</taxon>
        <taxon>Neoptera</taxon>
        <taxon>Endopterygota</taxon>
        <taxon>Lepidoptera</taxon>
        <taxon>Glossata</taxon>
        <taxon>Ditrysia</taxon>
        <taxon>Tineoidea</taxon>
        <taxon>Psychidae</taxon>
        <taxon>Oiketicinae</taxon>
        <taxon>Eumeta</taxon>
    </lineage>
</organism>
<reference evidence="1 2" key="1">
    <citation type="journal article" date="2019" name="Commun. Biol.">
        <title>The bagworm genome reveals a unique fibroin gene that provides high tensile strength.</title>
        <authorList>
            <person name="Kono N."/>
            <person name="Nakamura H."/>
            <person name="Ohtoshi R."/>
            <person name="Tomita M."/>
            <person name="Numata K."/>
            <person name="Arakawa K."/>
        </authorList>
    </citation>
    <scope>NUCLEOTIDE SEQUENCE [LARGE SCALE GENOMIC DNA]</scope>
</reference>
<keyword evidence="2" id="KW-1185">Reference proteome</keyword>
<gene>
    <name evidence="1" type="ORF">EVAR_83316_1</name>
</gene>
<accession>A0A4C1VX58</accession>
<dbReference type="Proteomes" id="UP000299102">
    <property type="component" value="Unassembled WGS sequence"/>
</dbReference>
<comment type="caution">
    <text evidence="1">The sequence shown here is derived from an EMBL/GenBank/DDBJ whole genome shotgun (WGS) entry which is preliminary data.</text>
</comment>
<proteinExistence type="predicted"/>
<sequence>MHSANRTKKMAKFEPWWWNWKLEAGPGGGQAAIPWVINEVTPDSIDILTSSHWWRQRVRNPHVDNVRSTAPPLPPTVATILMKCIVELDSRSG</sequence>
<evidence type="ECO:0000313" key="1">
    <source>
        <dbReference type="EMBL" id="GBP42799.1"/>
    </source>
</evidence>
<dbReference type="AlphaFoldDB" id="A0A4C1VX58"/>
<name>A0A4C1VX58_EUMVA</name>
<protein>
    <submittedName>
        <fullName evidence="1">Uncharacterized protein</fullName>
    </submittedName>
</protein>
<dbReference type="EMBL" id="BGZK01000424">
    <property type="protein sequence ID" value="GBP42799.1"/>
    <property type="molecule type" value="Genomic_DNA"/>
</dbReference>
<evidence type="ECO:0000313" key="2">
    <source>
        <dbReference type="Proteomes" id="UP000299102"/>
    </source>
</evidence>